<dbReference type="EMBL" id="MPDP01000264">
    <property type="protein sequence ID" value="KAK1464553.1"/>
    <property type="molecule type" value="Genomic_DNA"/>
</dbReference>
<comment type="caution">
    <text evidence="1">The sequence shown here is derived from an EMBL/GenBank/DDBJ whole genome shotgun (WGS) entry which is preliminary data.</text>
</comment>
<reference evidence="1" key="1">
    <citation type="submission" date="2016-11" db="EMBL/GenBank/DDBJ databases">
        <title>The genome sequence of Colletotrichum cuscutae.</title>
        <authorList>
            <person name="Baroncelli R."/>
        </authorList>
    </citation>
    <scope>NUCLEOTIDE SEQUENCE</scope>
    <source>
        <strain evidence="1">IMI 304802</strain>
    </source>
</reference>
<evidence type="ECO:0000313" key="1">
    <source>
        <dbReference type="EMBL" id="KAK1464553.1"/>
    </source>
</evidence>
<evidence type="ECO:0000313" key="2">
    <source>
        <dbReference type="Proteomes" id="UP001239213"/>
    </source>
</evidence>
<organism evidence="1 2">
    <name type="scientific">Colletotrichum cuscutae</name>
    <dbReference type="NCBI Taxonomy" id="1209917"/>
    <lineage>
        <taxon>Eukaryota</taxon>
        <taxon>Fungi</taxon>
        <taxon>Dikarya</taxon>
        <taxon>Ascomycota</taxon>
        <taxon>Pezizomycotina</taxon>
        <taxon>Sordariomycetes</taxon>
        <taxon>Hypocreomycetidae</taxon>
        <taxon>Glomerellales</taxon>
        <taxon>Glomerellaceae</taxon>
        <taxon>Colletotrichum</taxon>
        <taxon>Colletotrichum acutatum species complex</taxon>
    </lineage>
</organism>
<dbReference type="Proteomes" id="UP001239213">
    <property type="component" value="Unassembled WGS sequence"/>
</dbReference>
<accession>A0AAI9UX15</accession>
<protein>
    <submittedName>
        <fullName evidence="1">Uncharacterized protein</fullName>
    </submittedName>
</protein>
<proteinExistence type="predicted"/>
<sequence>MGNEVGTVSREHAMERPFSDFRLGIARVSLKFFKVVRTILAPVGTYYRRSLSLSLAAMARTHEL</sequence>
<dbReference type="AlphaFoldDB" id="A0AAI9UX15"/>
<keyword evidence="2" id="KW-1185">Reference proteome</keyword>
<gene>
    <name evidence="1" type="ORF">CCUS01_07799</name>
</gene>
<name>A0AAI9UX15_9PEZI</name>